<feature type="domain" description="Uroporphyrinogen decarboxylase (URO-D)" evidence="1">
    <location>
        <begin position="34"/>
        <end position="274"/>
    </location>
</feature>
<dbReference type="Gene3D" id="3.20.20.210">
    <property type="match status" value="1"/>
</dbReference>
<dbReference type="InterPro" id="IPR052024">
    <property type="entry name" value="Methanogen_methyltrans"/>
</dbReference>
<evidence type="ECO:0000313" key="2">
    <source>
        <dbReference type="EMBL" id="MBC3889700.1"/>
    </source>
</evidence>
<accession>A0A923KXK5</accession>
<reference evidence="2" key="1">
    <citation type="submission" date="2019-10" db="EMBL/GenBank/DDBJ databases">
        <authorList>
            <person name="Ross D.E."/>
            <person name="Gulliver D."/>
        </authorList>
    </citation>
    <scope>NUCLEOTIDE SEQUENCE</scope>
    <source>
        <strain evidence="2">DER-2019</strain>
    </source>
</reference>
<dbReference type="PANTHER" id="PTHR47099">
    <property type="entry name" value="METHYLCOBAMIDE:COM METHYLTRANSFERASE MTBA"/>
    <property type="match status" value="1"/>
</dbReference>
<name>A0A923KXK5_9FIRM</name>
<reference evidence="2" key="2">
    <citation type="submission" date="2020-10" db="EMBL/GenBank/DDBJ databases">
        <title>Comparative genomics of the Acetobacterium genus.</title>
        <authorList>
            <person name="Marshall C."/>
            <person name="May H."/>
            <person name="Norman S."/>
        </authorList>
    </citation>
    <scope>NUCLEOTIDE SEQUENCE</scope>
    <source>
        <strain evidence="2">DER-2019</strain>
    </source>
</reference>
<dbReference type="GO" id="GO:0032259">
    <property type="term" value="P:methylation"/>
    <property type="evidence" value="ECO:0007669"/>
    <property type="project" value="UniProtKB-KW"/>
</dbReference>
<dbReference type="GO" id="GO:0004853">
    <property type="term" value="F:uroporphyrinogen decarboxylase activity"/>
    <property type="evidence" value="ECO:0007669"/>
    <property type="project" value="InterPro"/>
</dbReference>
<dbReference type="AlphaFoldDB" id="A0A923KXK5"/>
<proteinExistence type="predicted"/>
<gene>
    <name evidence="2" type="ORF">GH810_15425</name>
</gene>
<dbReference type="PANTHER" id="PTHR47099:SF1">
    <property type="entry name" value="METHYLCOBAMIDE:COM METHYLTRANSFERASE MTBA"/>
    <property type="match status" value="1"/>
</dbReference>
<keyword evidence="2" id="KW-0808">Transferase</keyword>
<evidence type="ECO:0000313" key="3">
    <source>
        <dbReference type="Proteomes" id="UP000616595"/>
    </source>
</evidence>
<keyword evidence="2" id="KW-0489">Methyltransferase</keyword>
<dbReference type="EMBL" id="WJBD01000023">
    <property type="protein sequence ID" value="MBC3889700.1"/>
    <property type="molecule type" value="Genomic_DNA"/>
</dbReference>
<dbReference type="Pfam" id="PF01208">
    <property type="entry name" value="URO-D"/>
    <property type="match status" value="1"/>
</dbReference>
<dbReference type="SUPFAM" id="SSF51726">
    <property type="entry name" value="UROD/MetE-like"/>
    <property type="match status" value="1"/>
</dbReference>
<dbReference type="RefSeq" id="WP_148565960.1">
    <property type="nucleotide sequence ID" value="NZ_RXYA01000002.1"/>
</dbReference>
<organism evidence="2 3">
    <name type="scientific">Acetobacterium paludosum</name>
    <dbReference type="NCBI Taxonomy" id="52693"/>
    <lineage>
        <taxon>Bacteria</taxon>
        <taxon>Bacillati</taxon>
        <taxon>Bacillota</taxon>
        <taxon>Clostridia</taxon>
        <taxon>Eubacteriales</taxon>
        <taxon>Eubacteriaceae</taxon>
        <taxon>Acetobacterium</taxon>
    </lineage>
</organism>
<dbReference type="InterPro" id="IPR038071">
    <property type="entry name" value="UROD/MetE-like_sf"/>
</dbReference>
<evidence type="ECO:0000259" key="1">
    <source>
        <dbReference type="Pfam" id="PF01208"/>
    </source>
</evidence>
<keyword evidence="3" id="KW-1185">Reference proteome</keyword>
<dbReference type="InterPro" id="IPR000257">
    <property type="entry name" value="Uroporphyrinogen_deCOase"/>
</dbReference>
<sequence>MDEVKEMKSKKLTDFKCKRAESSGFSDEIIAELNLEFPKSYENAEIMAKISKSIKKESESQICILPFCHTVEAEAFGAFINLSEGKFGPRAASYAYQSVEELLDLQDVDFNQGRISEVLKACQILYAQGEKVALEISGFLTILNSLIDVSKIFKAWRKEPEKIEKVFEILSDNLYRVFEEAKKVGVSIASYADPASSVNIVGPKFTEKMATKFTYPLLKRVADLSDDNFIIHLCPKTSLIFFDLGLAERKTLLFNERLSYNEACLKVIGKEKVIGQACIKDTKSILCHGKIIALNFI</sequence>
<protein>
    <submittedName>
        <fullName evidence="2">Methylcobamide--CoM methyltransferase</fullName>
    </submittedName>
</protein>
<dbReference type="GO" id="GO:0006779">
    <property type="term" value="P:porphyrin-containing compound biosynthetic process"/>
    <property type="evidence" value="ECO:0007669"/>
    <property type="project" value="InterPro"/>
</dbReference>
<comment type="caution">
    <text evidence="2">The sequence shown here is derived from an EMBL/GenBank/DDBJ whole genome shotgun (WGS) entry which is preliminary data.</text>
</comment>
<dbReference type="GO" id="GO:0008168">
    <property type="term" value="F:methyltransferase activity"/>
    <property type="evidence" value="ECO:0007669"/>
    <property type="project" value="UniProtKB-KW"/>
</dbReference>
<dbReference type="Proteomes" id="UP000616595">
    <property type="component" value="Unassembled WGS sequence"/>
</dbReference>
<dbReference type="OrthoDB" id="2135496at2"/>